<gene>
    <name evidence="10" type="ORF">GCM10011505_06970</name>
</gene>
<dbReference type="PIRSF" id="PIRSF006066">
    <property type="entry name" value="HI0050"/>
    <property type="match status" value="1"/>
</dbReference>
<name>A0ABQ1I8V2_9PROT</name>
<feature type="transmembrane region" description="Helical" evidence="8">
    <location>
        <begin position="363"/>
        <end position="384"/>
    </location>
</feature>
<dbReference type="PANTHER" id="PTHR33362">
    <property type="entry name" value="SIALIC ACID TRAP TRANSPORTER PERMEASE PROTEIN SIAT-RELATED"/>
    <property type="match status" value="1"/>
</dbReference>
<evidence type="ECO:0000256" key="4">
    <source>
        <dbReference type="ARBA" id="ARBA00022692"/>
    </source>
</evidence>
<dbReference type="PANTHER" id="PTHR33362:SF5">
    <property type="entry name" value="C4-DICARBOXYLATE TRAP TRANSPORTER LARGE PERMEASE PROTEIN DCTM"/>
    <property type="match status" value="1"/>
</dbReference>
<reference evidence="11" key="1">
    <citation type="journal article" date="2019" name="Int. J. Syst. Evol. Microbiol.">
        <title>The Global Catalogue of Microorganisms (GCM) 10K type strain sequencing project: providing services to taxonomists for standard genome sequencing and annotation.</title>
        <authorList>
            <consortium name="The Broad Institute Genomics Platform"/>
            <consortium name="The Broad Institute Genome Sequencing Center for Infectious Disease"/>
            <person name="Wu L."/>
            <person name="Ma J."/>
        </authorList>
    </citation>
    <scope>NUCLEOTIDE SEQUENCE [LARGE SCALE GENOMIC DNA]</scope>
    <source>
        <strain evidence="11">CGMCC 1.10188</strain>
    </source>
</reference>
<dbReference type="InterPro" id="IPR010656">
    <property type="entry name" value="DctM"/>
</dbReference>
<feature type="transmembrane region" description="Helical" evidence="8">
    <location>
        <begin position="321"/>
        <end position="351"/>
    </location>
</feature>
<evidence type="ECO:0000256" key="7">
    <source>
        <dbReference type="RuleBase" id="RU369079"/>
    </source>
</evidence>
<feature type="transmembrane region" description="Helical" evidence="8">
    <location>
        <begin position="404"/>
        <end position="429"/>
    </location>
</feature>
<keyword evidence="2" id="KW-1003">Cell membrane</keyword>
<evidence type="ECO:0000256" key="1">
    <source>
        <dbReference type="ARBA" id="ARBA00004429"/>
    </source>
</evidence>
<proteinExistence type="predicted"/>
<feature type="transmembrane region" description="Helical" evidence="8">
    <location>
        <begin position="220"/>
        <end position="243"/>
    </location>
</feature>
<keyword evidence="7" id="KW-0813">Transport</keyword>
<evidence type="ECO:0000256" key="3">
    <source>
        <dbReference type="ARBA" id="ARBA00022519"/>
    </source>
</evidence>
<feature type="transmembrane region" description="Helical" evidence="8">
    <location>
        <begin position="176"/>
        <end position="199"/>
    </location>
</feature>
<keyword evidence="5 8" id="KW-1133">Transmembrane helix</keyword>
<organism evidence="10 11">
    <name type="scientific">Tistrella bauzanensis</name>
    <dbReference type="NCBI Taxonomy" id="657419"/>
    <lineage>
        <taxon>Bacteria</taxon>
        <taxon>Pseudomonadati</taxon>
        <taxon>Pseudomonadota</taxon>
        <taxon>Alphaproteobacteria</taxon>
        <taxon>Geminicoccales</taxon>
        <taxon>Geminicoccaceae</taxon>
        <taxon>Tistrella</taxon>
    </lineage>
</organism>
<dbReference type="RefSeq" id="WP_188574917.1">
    <property type="nucleotide sequence ID" value="NZ_BMDZ01000004.1"/>
</dbReference>
<keyword evidence="4 8" id="KW-0812">Transmembrane</keyword>
<evidence type="ECO:0000259" key="9">
    <source>
        <dbReference type="Pfam" id="PF06808"/>
    </source>
</evidence>
<feature type="transmembrane region" description="Helical" evidence="8">
    <location>
        <begin position="249"/>
        <end position="267"/>
    </location>
</feature>
<feature type="transmembrane region" description="Helical" evidence="8">
    <location>
        <begin position="31"/>
        <end position="49"/>
    </location>
</feature>
<feature type="transmembrane region" description="Helical" evidence="8">
    <location>
        <begin position="61"/>
        <end position="79"/>
    </location>
</feature>
<feature type="transmembrane region" description="Helical" evidence="8">
    <location>
        <begin position="137"/>
        <end position="156"/>
    </location>
</feature>
<dbReference type="EMBL" id="BMDZ01000004">
    <property type="protein sequence ID" value="GGB28293.1"/>
    <property type="molecule type" value="Genomic_DNA"/>
</dbReference>
<comment type="function">
    <text evidence="7">Part of the tripartite ATP-independent periplasmic (TRAP) transport system.</text>
</comment>
<dbReference type="InterPro" id="IPR004681">
    <property type="entry name" value="TRAP_DctM"/>
</dbReference>
<feature type="domain" description="TRAP C4-dicarboxylate transport system permease DctM subunit" evidence="9">
    <location>
        <begin position="12"/>
        <end position="424"/>
    </location>
</feature>
<comment type="subcellular location">
    <subcellularLocation>
        <location evidence="1 7">Cell inner membrane</location>
        <topology evidence="1 7">Multi-pass membrane protein</topology>
    </subcellularLocation>
</comment>
<evidence type="ECO:0000256" key="6">
    <source>
        <dbReference type="ARBA" id="ARBA00023136"/>
    </source>
</evidence>
<protein>
    <submittedName>
        <fullName evidence="10">C4-dicarboxylate ABC transporter permease</fullName>
    </submittedName>
</protein>
<dbReference type="Pfam" id="PF06808">
    <property type="entry name" value="DctM"/>
    <property type="match status" value="1"/>
</dbReference>
<evidence type="ECO:0000313" key="10">
    <source>
        <dbReference type="EMBL" id="GGB28293.1"/>
    </source>
</evidence>
<keyword evidence="11" id="KW-1185">Reference proteome</keyword>
<keyword evidence="6 8" id="KW-0472">Membrane</keyword>
<evidence type="ECO:0000256" key="8">
    <source>
        <dbReference type="SAM" id="Phobius"/>
    </source>
</evidence>
<keyword evidence="3 7" id="KW-0997">Cell inner membrane</keyword>
<evidence type="ECO:0000256" key="5">
    <source>
        <dbReference type="ARBA" id="ARBA00022989"/>
    </source>
</evidence>
<sequence length="433" mass="45197">MDALTNGGLAIAALLLLLSFGVPIVWAMSLVAASGMYLVAGPVFAIATFKTLPVATVSNYSLVVIPMFLLMGSFCYRARIIEGLYDAAHRFTARTKGNLLIATVLASAAFAAASGSSLAASSMFARVAMPQMLKYKYAPGVAAACIAATGTLAAIIPPSVAIVIVASLTSQSAGKLLIAGVLPGLLTAAVYIVGIKLFLLRFSDWAPDTDERFSWREKIVGLKSVWSVVVLGGFVMGGIYVGWFSPSSAGAVGAAGALLIGLSTRTIKLPGIWDSLAECAYGTARLLAIIVAGLLFSRFLAVSGFITTMNTTIAELGVSPFTLMACMIAIYLILGMFVDSLSLLVITLPTLFPISQSVGLDPVWFAIISIKLVEIAAITPPVGLNLFAVLGATDSVSSAQLFKGIVPFILLELVTLTLLIAFPVIATWLPSQM</sequence>
<comment type="caution">
    <text evidence="10">The sequence shown here is derived from an EMBL/GenBank/DDBJ whole genome shotgun (WGS) entry which is preliminary data.</text>
</comment>
<evidence type="ECO:0000256" key="2">
    <source>
        <dbReference type="ARBA" id="ARBA00022475"/>
    </source>
</evidence>
<evidence type="ECO:0000313" key="11">
    <source>
        <dbReference type="Proteomes" id="UP000603352"/>
    </source>
</evidence>
<feature type="transmembrane region" description="Helical" evidence="8">
    <location>
        <begin position="279"/>
        <end position="301"/>
    </location>
</feature>
<feature type="transmembrane region" description="Helical" evidence="8">
    <location>
        <begin position="99"/>
        <end position="125"/>
    </location>
</feature>
<dbReference type="Proteomes" id="UP000603352">
    <property type="component" value="Unassembled WGS sequence"/>
</dbReference>
<accession>A0ABQ1I8V2</accession>